<dbReference type="Proteomes" id="UP000627781">
    <property type="component" value="Unassembled WGS sequence"/>
</dbReference>
<gene>
    <name evidence="1" type="ORF">H9661_14160</name>
</gene>
<evidence type="ECO:0000313" key="1">
    <source>
        <dbReference type="EMBL" id="MBD7912503.1"/>
    </source>
</evidence>
<comment type="caution">
    <text evidence="1">The sequence shown here is derived from an EMBL/GenBank/DDBJ whole genome shotgun (WGS) entry which is preliminary data.</text>
</comment>
<keyword evidence="2" id="KW-1185">Reference proteome</keyword>
<dbReference type="EMBL" id="JACSRA010000024">
    <property type="protein sequence ID" value="MBD7912503.1"/>
    <property type="molecule type" value="Genomic_DNA"/>
</dbReference>
<reference evidence="1 2" key="1">
    <citation type="submission" date="2020-08" db="EMBL/GenBank/DDBJ databases">
        <title>A Genomic Blueprint of the Chicken Gut Microbiome.</title>
        <authorList>
            <person name="Gilroy R."/>
            <person name="Ravi A."/>
            <person name="Getino M."/>
            <person name="Pursley I."/>
            <person name="Horton D.L."/>
            <person name="Alikhan N.-F."/>
            <person name="Baker D."/>
            <person name="Gharbi K."/>
            <person name="Hall N."/>
            <person name="Watson M."/>
            <person name="Adriaenssens E.M."/>
            <person name="Foster-Nyarko E."/>
            <person name="Jarju S."/>
            <person name="Secka A."/>
            <person name="Antonio M."/>
            <person name="Oren A."/>
            <person name="Chaudhuri R."/>
            <person name="La Ragione R.M."/>
            <person name="Hildebrand F."/>
            <person name="Pallen M.J."/>
        </authorList>
    </citation>
    <scope>NUCLEOTIDE SEQUENCE [LARGE SCALE GENOMIC DNA]</scope>
    <source>
        <strain evidence="1 2">Sa3CVN1</strain>
    </source>
</reference>
<proteinExistence type="predicted"/>
<accession>A0ABR8PWK6</accession>
<organism evidence="1 2">
    <name type="scientific">Clostridium cibarium</name>
    <dbReference type="NCBI Taxonomy" id="2762247"/>
    <lineage>
        <taxon>Bacteria</taxon>
        <taxon>Bacillati</taxon>
        <taxon>Bacillota</taxon>
        <taxon>Clostridia</taxon>
        <taxon>Eubacteriales</taxon>
        <taxon>Clostridiaceae</taxon>
        <taxon>Clostridium</taxon>
    </lineage>
</organism>
<dbReference type="RefSeq" id="WP_191769471.1">
    <property type="nucleotide sequence ID" value="NZ_JACSRA010000024.1"/>
</dbReference>
<protein>
    <submittedName>
        <fullName evidence="1">Uncharacterized protein</fullName>
    </submittedName>
</protein>
<sequence length="144" mass="17239">MIEVLLSYAILLHLELVSDAEYNEYLDELFLKHPDNDLLLELEWGTLDMEGTIKIIFNYCLGNNVDYDTFGCFLLSRLEEIYYKDAMDIRIFGSKMYSLWRVLPSDIANKEPFWTMSYADDPLSYGDERQTRELYQKMFQYYKK</sequence>
<evidence type="ECO:0000313" key="2">
    <source>
        <dbReference type="Proteomes" id="UP000627781"/>
    </source>
</evidence>
<name>A0ABR8PWK6_9CLOT</name>